<evidence type="ECO:0000256" key="1">
    <source>
        <dbReference type="ARBA" id="ARBA00004651"/>
    </source>
</evidence>
<feature type="transmembrane region" description="Helical" evidence="6">
    <location>
        <begin position="463"/>
        <end position="481"/>
    </location>
</feature>
<proteinExistence type="predicted"/>
<evidence type="ECO:0000256" key="3">
    <source>
        <dbReference type="ARBA" id="ARBA00022692"/>
    </source>
</evidence>
<feature type="transmembrane region" description="Helical" evidence="6">
    <location>
        <begin position="310"/>
        <end position="332"/>
    </location>
</feature>
<protein>
    <submittedName>
        <fullName evidence="7">O-antigen/teichoic acid export membrane protein</fullName>
    </submittedName>
</protein>
<evidence type="ECO:0000256" key="2">
    <source>
        <dbReference type="ARBA" id="ARBA00022475"/>
    </source>
</evidence>
<dbReference type="RefSeq" id="WP_110885214.1">
    <property type="nucleotide sequence ID" value="NZ_QJSX01000002.1"/>
</dbReference>
<evidence type="ECO:0000313" key="7">
    <source>
        <dbReference type="EMBL" id="PYE55643.1"/>
    </source>
</evidence>
<evidence type="ECO:0000313" key="8">
    <source>
        <dbReference type="Proteomes" id="UP000248326"/>
    </source>
</evidence>
<organism evidence="7 8">
    <name type="scientific">Deinococcus yavapaiensis KR-236</name>
    <dbReference type="NCBI Taxonomy" id="694435"/>
    <lineage>
        <taxon>Bacteria</taxon>
        <taxon>Thermotogati</taxon>
        <taxon>Deinococcota</taxon>
        <taxon>Deinococci</taxon>
        <taxon>Deinococcales</taxon>
        <taxon>Deinococcaceae</taxon>
        <taxon>Deinococcus</taxon>
    </lineage>
</organism>
<keyword evidence="4 6" id="KW-1133">Transmembrane helix</keyword>
<dbReference type="Proteomes" id="UP000248326">
    <property type="component" value="Unassembled WGS sequence"/>
</dbReference>
<feature type="transmembrane region" description="Helical" evidence="6">
    <location>
        <begin position="54"/>
        <end position="72"/>
    </location>
</feature>
<feature type="transmembrane region" description="Helical" evidence="6">
    <location>
        <begin position="21"/>
        <end position="42"/>
    </location>
</feature>
<keyword evidence="5 6" id="KW-0472">Membrane</keyword>
<feature type="transmembrane region" description="Helical" evidence="6">
    <location>
        <begin position="399"/>
        <end position="420"/>
    </location>
</feature>
<gene>
    <name evidence="7" type="ORF">DES52_1026</name>
</gene>
<comment type="caution">
    <text evidence="7">The sequence shown here is derived from an EMBL/GenBank/DDBJ whole genome shotgun (WGS) entry which is preliminary data.</text>
</comment>
<dbReference type="Pfam" id="PF01943">
    <property type="entry name" value="Polysacc_synt"/>
    <property type="match status" value="1"/>
</dbReference>
<feature type="transmembrane region" description="Helical" evidence="6">
    <location>
        <begin position="374"/>
        <end position="393"/>
    </location>
</feature>
<reference evidence="7 8" key="1">
    <citation type="submission" date="2018-06" db="EMBL/GenBank/DDBJ databases">
        <title>Genomic Encyclopedia of Type Strains, Phase IV (KMG-IV): sequencing the most valuable type-strain genomes for metagenomic binning, comparative biology and taxonomic classification.</title>
        <authorList>
            <person name="Goeker M."/>
        </authorList>
    </citation>
    <scope>NUCLEOTIDE SEQUENCE [LARGE SCALE GENOMIC DNA]</scope>
    <source>
        <strain evidence="7 8">DSM 18048</strain>
    </source>
</reference>
<feature type="transmembrane region" description="Helical" evidence="6">
    <location>
        <begin position="344"/>
        <end position="362"/>
    </location>
</feature>
<dbReference type="PANTHER" id="PTHR30250">
    <property type="entry name" value="PST FAMILY PREDICTED COLANIC ACID TRANSPORTER"/>
    <property type="match status" value="1"/>
</dbReference>
<accession>A0A318SLT5</accession>
<evidence type="ECO:0000256" key="5">
    <source>
        <dbReference type="ARBA" id="ARBA00023136"/>
    </source>
</evidence>
<feature type="transmembrane region" description="Helical" evidence="6">
    <location>
        <begin position="225"/>
        <end position="244"/>
    </location>
</feature>
<dbReference type="EMBL" id="QJSX01000002">
    <property type="protein sequence ID" value="PYE55643.1"/>
    <property type="molecule type" value="Genomic_DNA"/>
</dbReference>
<feature type="transmembrane region" description="Helical" evidence="6">
    <location>
        <begin position="125"/>
        <end position="144"/>
    </location>
</feature>
<name>A0A318SLT5_9DEIO</name>
<evidence type="ECO:0000256" key="6">
    <source>
        <dbReference type="SAM" id="Phobius"/>
    </source>
</evidence>
<dbReference type="AlphaFoldDB" id="A0A318SLT5"/>
<sequence>MKLHSLRTAFSRVRGGSLPNILSFLASSILPGLLAIYATSLYSRIFLPAEYGRYSLALAVAAPILVLTSQWLSQSTNRFYHEALNRSEEGRIGEVIAASNFAVILVIGIASLLLFQFGLFKPSDAVYYLSGIAYLITAVLNTNIASFMIYSKRHHLYNATMTAGSFASFVFTLLFLRFTNFGVASILLGTALASICTVALFYAKAGVPLLAPRVNLHSRALLKQFLDYGFPLSLWMLMYTVINISDRYILQYYSGSGEVGLYSIHYSLVSLPLLAINSPIVNIFAPQIMEAAAKLDMDRVKVLISKTTSIYAVIGCFTIGMAILFGNSMPYIIIDRKYHVNVEFYIIILLGFCIWNASMFWHKPLEMKRDTKRMLAFVAIAALINIALNMVFIPRYGMLAAAATTSVAFSVYSALTFFSTRKDVPWRFDGKHLFICVASVLGSIALFKLVPSSLAQAHTILDAVLALCLYVAAFSTIYLVLNRALLVAADKIGRKGAHPRA</sequence>
<feature type="transmembrane region" description="Helical" evidence="6">
    <location>
        <begin position="92"/>
        <end position="119"/>
    </location>
</feature>
<feature type="transmembrane region" description="Helical" evidence="6">
    <location>
        <begin position="182"/>
        <end position="204"/>
    </location>
</feature>
<dbReference type="InterPro" id="IPR002797">
    <property type="entry name" value="Polysacc_synth"/>
</dbReference>
<dbReference type="PANTHER" id="PTHR30250:SF11">
    <property type="entry name" value="O-ANTIGEN TRANSPORTER-RELATED"/>
    <property type="match status" value="1"/>
</dbReference>
<keyword evidence="8" id="KW-1185">Reference proteome</keyword>
<feature type="transmembrane region" description="Helical" evidence="6">
    <location>
        <begin position="156"/>
        <end position="176"/>
    </location>
</feature>
<evidence type="ECO:0000256" key="4">
    <source>
        <dbReference type="ARBA" id="ARBA00022989"/>
    </source>
</evidence>
<feature type="transmembrane region" description="Helical" evidence="6">
    <location>
        <begin position="432"/>
        <end position="451"/>
    </location>
</feature>
<comment type="subcellular location">
    <subcellularLocation>
        <location evidence="1">Cell membrane</location>
        <topology evidence="1">Multi-pass membrane protein</topology>
    </subcellularLocation>
</comment>
<dbReference type="GO" id="GO:0005886">
    <property type="term" value="C:plasma membrane"/>
    <property type="evidence" value="ECO:0007669"/>
    <property type="project" value="UniProtKB-SubCell"/>
</dbReference>
<keyword evidence="3 6" id="KW-0812">Transmembrane</keyword>
<keyword evidence="2" id="KW-1003">Cell membrane</keyword>
<dbReference type="InterPro" id="IPR050833">
    <property type="entry name" value="Poly_Biosynth_Transport"/>
</dbReference>
<feature type="transmembrane region" description="Helical" evidence="6">
    <location>
        <begin position="264"/>
        <end position="289"/>
    </location>
</feature>